<dbReference type="Proteomes" id="UP000298138">
    <property type="component" value="Unassembled WGS sequence"/>
</dbReference>
<proteinExistence type="predicted"/>
<dbReference type="AlphaFoldDB" id="A0A4S2N7M5"/>
<dbReference type="InterPro" id="IPR006073">
    <property type="entry name" value="GTP-bd"/>
</dbReference>
<evidence type="ECO:0000256" key="1">
    <source>
        <dbReference type="ARBA" id="ARBA00022741"/>
    </source>
</evidence>
<dbReference type="Pfam" id="PF01926">
    <property type="entry name" value="MMR_HSR1"/>
    <property type="match status" value="1"/>
</dbReference>
<evidence type="ECO:0000313" key="5">
    <source>
        <dbReference type="Proteomes" id="UP000298138"/>
    </source>
</evidence>
<organism evidence="4 5">
    <name type="scientific">Ascodesmis nigricans</name>
    <dbReference type="NCBI Taxonomy" id="341454"/>
    <lineage>
        <taxon>Eukaryota</taxon>
        <taxon>Fungi</taxon>
        <taxon>Dikarya</taxon>
        <taxon>Ascomycota</taxon>
        <taxon>Pezizomycotina</taxon>
        <taxon>Pezizomycetes</taxon>
        <taxon>Pezizales</taxon>
        <taxon>Ascodesmidaceae</taxon>
        <taxon>Ascodesmis</taxon>
    </lineage>
</organism>
<dbReference type="PANTHER" id="PTHR45782:SF4">
    <property type="entry name" value="MITOCHONDRIAL RIBOSOME-ASSOCIATED GTPASE 1"/>
    <property type="match status" value="1"/>
</dbReference>
<keyword evidence="1" id="KW-0547">Nucleotide-binding</keyword>
<dbReference type="Gene3D" id="3.40.50.300">
    <property type="entry name" value="P-loop containing nucleotide triphosphate hydrolases"/>
    <property type="match status" value="1"/>
</dbReference>
<keyword evidence="4" id="KW-0378">Hydrolase</keyword>
<feature type="domain" description="G" evidence="3">
    <location>
        <begin position="197"/>
        <end position="243"/>
    </location>
</feature>
<protein>
    <submittedName>
        <fullName evidence="4">P-loop containing nucleoside triphosphate hydrolase protein</fullName>
    </submittedName>
</protein>
<feature type="non-terminal residue" evidence="4">
    <location>
        <position position="541"/>
    </location>
</feature>
<dbReference type="SUPFAM" id="SSF52540">
    <property type="entry name" value="P-loop containing nucleoside triphosphate hydrolases"/>
    <property type="match status" value="1"/>
</dbReference>
<dbReference type="InterPro" id="IPR027417">
    <property type="entry name" value="P-loop_NTPase"/>
</dbReference>
<dbReference type="InterPro" id="IPR023179">
    <property type="entry name" value="GTP-bd_ortho_bundle_sf"/>
</dbReference>
<keyword evidence="5" id="KW-1185">Reference proteome</keyword>
<evidence type="ECO:0000313" key="4">
    <source>
        <dbReference type="EMBL" id="TGZ85253.1"/>
    </source>
</evidence>
<dbReference type="InParanoid" id="A0A4S2N7M5"/>
<dbReference type="EMBL" id="ML220112">
    <property type="protein sequence ID" value="TGZ85253.1"/>
    <property type="molecule type" value="Genomic_DNA"/>
</dbReference>
<dbReference type="GO" id="GO:0005525">
    <property type="term" value="F:GTP binding"/>
    <property type="evidence" value="ECO:0007669"/>
    <property type="project" value="UniProtKB-KW"/>
</dbReference>
<dbReference type="Gene3D" id="1.10.1580.10">
    <property type="match status" value="1"/>
</dbReference>
<reference evidence="4 5" key="1">
    <citation type="submission" date="2019-04" db="EMBL/GenBank/DDBJ databases">
        <title>Comparative genomics and transcriptomics to analyze fruiting body development in filamentous ascomycetes.</title>
        <authorList>
            <consortium name="DOE Joint Genome Institute"/>
            <person name="Lutkenhaus R."/>
            <person name="Traeger S."/>
            <person name="Breuer J."/>
            <person name="Kuo A."/>
            <person name="Lipzen A."/>
            <person name="Pangilinan J."/>
            <person name="Dilworth D."/>
            <person name="Sandor L."/>
            <person name="Poggeler S."/>
            <person name="Barry K."/>
            <person name="Grigoriev I.V."/>
            <person name="Nowrousian M."/>
        </authorList>
    </citation>
    <scope>NUCLEOTIDE SEQUENCE [LARGE SCALE GENOMIC DNA]</scope>
    <source>
        <strain evidence="4 5">CBS 389.68</strain>
    </source>
</reference>
<dbReference type="PANTHER" id="PTHR45782">
    <property type="entry name" value="MITOCHONDRIAL RIBOSOME-ASSOCIATED GTPASE 1"/>
    <property type="match status" value="1"/>
</dbReference>
<name>A0A4S2N7M5_9PEZI</name>
<accession>A0A4S2N7M5</accession>
<evidence type="ECO:0000259" key="3">
    <source>
        <dbReference type="Pfam" id="PF01926"/>
    </source>
</evidence>
<sequence length="541" mass="61434">MRPLATVPGRWRCACAFLPRSPLQPRSRALLHSSTLLLSSPGTPRDVLAPSALSTIPHGPKAPEAPRPEPFIPRLEFPHHNLPTSYFLGHHRAALTGIQHLLSSVDLIVECRDFRVPLSSRNPLFEEAIAGKRRIIVYTKKDLGDQDDKTKEVIRSWHLPTEQPIFLRNGSISDFRRLLNRIHEIAREHDILTGTRMLILGMPNVGKSTLLNELRHYSLKEETKMAAQRFSSTARKQMFANIKREHKVEIPEGPIDEFLQWKEPPKPFTKKSTDRAQKKLLKKKLEKEAAAAKAADQPVPSKPITKKVAKTGAQPGVTRSISSLIVISRNPLAYVYDTPGIFIPHLPDPNTMLKLSLAGCVKDGLVPLVTVADYLLFRINLRGPEGWKSYSKWCPEPTNDVHTWLRLIARKIGRFGKLKAEEYVQEKAATEALKEKKKAMKKMVKKEKFYGQDGMQEDLEDDGFEYAKKEEEFGQEDLEATAMWAINRYREGGWGSWSLDEIVKGGLDKDKLFREGWGESLTQTRLRIKRERKEKAAPSES</sequence>
<evidence type="ECO:0000256" key="2">
    <source>
        <dbReference type="ARBA" id="ARBA00023134"/>
    </source>
</evidence>
<dbReference type="GO" id="GO:0005739">
    <property type="term" value="C:mitochondrion"/>
    <property type="evidence" value="ECO:0007669"/>
    <property type="project" value="TreeGrafter"/>
</dbReference>
<dbReference type="FunCoup" id="A0A4S2N7M5">
    <property type="interactions" value="725"/>
</dbReference>
<dbReference type="OrthoDB" id="269151at2759"/>
<dbReference type="GO" id="GO:0032543">
    <property type="term" value="P:mitochondrial translation"/>
    <property type="evidence" value="ECO:0007669"/>
    <property type="project" value="TreeGrafter"/>
</dbReference>
<dbReference type="STRING" id="341454.A0A4S2N7M5"/>
<keyword evidence="2" id="KW-0342">GTP-binding</keyword>
<dbReference type="GO" id="GO:0003924">
    <property type="term" value="F:GTPase activity"/>
    <property type="evidence" value="ECO:0007669"/>
    <property type="project" value="TreeGrafter"/>
</dbReference>
<gene>
    <name evidence="4" type="ORF">EX30DRAFT_337642</name>
</gene>